<keyword evidence="1" id="KW-1133">Transmembrane helix</keyword>
<dbReference type="AlphaFoldDB" id="A0A4U1CPP6"/>
<evidence type="ECO:0000313" key="2">
    <source>
        <dbReference type="EMBL" id="TKC10031.1"/>
    </source>
</evidence>
<dbReference type="EMBL" id="SWBR01000002">
    <property type="protein sequence ID" value="TKC10031.1"/>
    <property type="molecule type" value="Genomic_DNA"/>
</dbReference>
<organism evidence="2 3">
    <name type="scientific">Pedobacter polaris</name>
    <dbReference type="NCBI Taxonomy" id="2571273"/>
    <lineage>
        <taxon>Bacteria</taxon>
        <taxon>Pseudomonadati</taxon>
        <taxon>Bacteroidota</taxon>
        <taxon>Sphingobacteriia</taxon>
        <taxon>Sphingobacteriales</taxon>
        <taxon>Sphingobacteriaceae</taxon>
        <taxon>Pedobacter</taxon>
    </lineage>
</organism>
<proteinExistence type="predicted"/>
<name>A0A4U1CPP6_9SPHI</name>
<dbReference type="RefSeq" id="WP_136839607.1">
    <property type="nucleotide sequence ID" value="NZ_SWBR01000002.1"/>
</dbReference>
<protein>
    <submittedName>
        <fullName evidence="2">DUF4199 domain-containing protein</fullName>
    </submittedName>
</protein>
<dbReference type="OrthoDB" id="6384283at2"/>
<feature type="transmembrane region" description="Helical" evidence="1">
    <location>
        <begin position="143"/>
        <end position="168"/>
    </location>
</feature>
<dbReference type="Pfam" id="PF13858">
    <property type="entry name" value="DUF4199"/>
    <property type="match status" value="1"/>
</dbReference>
<keyword evidence="1" id="KW-0812">Transmembrane</keyword>
<feature type="transmembrane region" description="Helical" evidence="1">
    <location>
        <begin position="75"/>
        <end position="98"/>
    </location>
</feature>
<comment type="caution">
    <text evidence="2">The sequence shown here is derived from an EMBL/GenBank/DDBJ whole genome shotgun (WGS) entry which is preliminary data.</text>
</comment>
<evidence type="ECO:0000256" key="1">
    <source>
        <dbReference type="SAM" id="Phobius"/>
    </source>
</evidence>
<dbReference type="Proteomes" id="UP000309488">
    <property type="component" value="Unassembled WGS sequence"/>
</dbReference>
<keyword evidence="3" id="KW-1185">Reference proteome</keyword>
<gene>
    <name evidence="2" type="ORF">FA048_07425</name>
</gene>
<feature type="transmembrane region" description="Helical" evidence="1">
    <location>
        <begin position="37"/>
        <end position="55"/>
    </location>
</feature>
<sequence length="179" mass="19989">MKKNILIFGLIAGLIISTMMAVSAIKCYEQKDFEGSMVLGFTTMIIAFSVIFVAVKNYRDKFNNGVISFGKAFKIGILITLIGSTLYVATWLVVYYNFVPNFMEVMSADSIEKIKLNKDLTASEANEQIAGINSMKEMYKNPVMVILLTYMEVFPIGLIITLISALLLKRKQNKNISVA</sequence>
<dbReference type="InterPro" id="IPR025250">
    <property type="entry name" value="DUF4199"/>
</dbReference>
<keyword evidence="1" id="KW-0472">Membrane</keyword>
<evidence type="ECO:0000313" key="3">
    <source>
        <dbReference type="Proteomes" id="UP000309488"/>
    </source>
</evidence>
<reference evidence="2 3" key="1">
    <citation type="submission" date="2019-04" db="EMBL/GenBank/DDBJ databases">
        <title>Pedobacter sp. RP-3-22 sp. nov., isolated from Arctic soil.</title>
        <authorList>
            <person name="Dahal R.H."/>
            <person name="Kim D.-U."/>
        </authorList>
    </citation>
    <scope>NUCLEOTIDE SEQUENCE [LARGE SCALE GENOMIC DNA]</scope>
    <source>
        <strain evidence="2 3">RP-3-22</strain>
    </source>
</reference>
<accession>A0A4U1CPP6</accession>